<sequence>MQFTRSNKLKDLQQLISKMPLQMCYVTVLPEFGVKWRDLSRAVRNARLAMTPASVARVLCRHVAKSPENYDIDDILAKVRLKFVATQSRTWYVILLMEPTHSDPLMEVIDNLPARIVQALRKGKARASTPEIQTVMLDDLVYVSMQLVSERKLGPVVYAATPPGEPVVLLSTLGSSGLIKAFVEALGYKKYEDAGLHGRDVASLLRIYNRAHNGEADHLAHVPEYAPVPTITPNGIDYTNKTYDNSYVDNILGPNPPLLTDLTIKSVKPFFNRDMIDKNISLKIVLKSEDVAKTLKCWVTKRALAPTSDFFQIFHNIKSNMIMYNKDGSE</sequence>
<gene>
    <name evidence="1" type="ORF">O3G_MSEX011653</name>
</gene>
<evidence type="ECO:0000313" key="1">
    <source>
        <dbReference type="EMBL" id="KAG6459859.1"/>
    </source>
</evidence>
<dbReference type="AlphaFoldDB" id="A0A922CVI8"/>
<dbReference type="EMBL" id="JH668642">
    <property type="protein sequence ID" value="KAG6459859.1"/>
    <property type="molecule type" value="Genomic_DNA"/>
</dbReference>
<comment type="caution">
    <text evidence="1">The sequence shown here is derived from an EMBL/GenBank/DDBJ whole genome shotgun (WGS) entry which is preliminary data.</text>
</comment>
<keyword evidence="2" id="KW-1185">Reference proteome</keyword>
<dbReference type="Proteomes" id="UP000791440">
    <property type="component" value="Unassembled WGS sequence"/>
</dbReference>
<evidence type="ECO:0000313" key="2">
    <source>
        <dbReference type="Proteomes" id="UP000791440"/>
    </source>
</evidence>
<reference evidence="1" key="2">
    <citation type="submission" date="2020-12" db="EMBL/GenBank/DDBJ databases">
        <authorList>
            <person name="Kanost M."/>
        </authorList>
    </citation>
    <scope>NUCLEOTIDE SEQUENCE</scope>
</reference>
<proteinExistence type="predicted"/>
<name>A0A922CVI8_MANSE</name>
<protein>
    <submittedName>
        <fullName evidence="1">Uncharacterized protein</fullName>
    </submittedName>
</protein>
<reference evidence="1" key="1">
    <citation type="journal article" date="2016" name="Insect Biochem. Mol. Biol.">
        <title>Multifaceted biological insights from a draft genome sequence of the tobacco hornworm moth, Manduca sexta.</title>
        <authorList>
            <person name="Kanost M.R."/>
            <person name="Arrese E.L."/>
            <person name="Cao X."/>
            <person name="Chen Y.R."/>
            <person name="Chellapilla S."/>
            <person name="Goldsmith M.R."/>
            <person name="Grosse-Wilde E."/>
            <person name="Heckel D.G."/>
            <person name="Herndon N."/>
            <person name="Jiang H."/>
            <person name="Papanicolaou A."/>
            <person name="Qu J."/>
            <person name="Soulages J.L."/>
            <person name="Vogel H."/>
            <person name="Walters J."/>
            <person name="Waterhouse R.M."/>
            <person name="Ahn S.J."/>
            <person name="Almeida F.C."/>
            <person name="An C."/>
            <person name="Aqrawi P."/>
            <person name="Bretschneider A."/>
            <person name="Bryant W.B."/>
            <person name="Bucks S."/>
            <person name="Chao H."/>
            <person name="Chevignon G."/>
            <person name="Christen J.M."/>
            <person name="Clarke D.F."/>
            <person name="Dittmer N.T."/>
            <person name="Ferguson L.C.F."/>
            <person name="Garavelou S."/>
            <person name="Gordon K.H.J."/>
            <person name="Gunaratna R.T."/>
            <person name="Han Y."/>
            <person name="Hauser F."/>
            <person name="He Y."/>
            <person name="Heidel-Fischer H."/>
            <person name="Hirsh A."/>
            <person name="Hu Y."/>
            <person name="Jiang H."/>
            <person name="Kalra D."/>
            <person name="Klinner C."/>
            <person name="Konig C."/>
            <person name="Kovar C."/>
            <person name="Kroll A.R."/>
            <person name="Kuwar S.S."/>
            <person name="Lee S.L."/>
            <person name="Lehman R."/>
            <person name="Li K."/>
            <person name="Li Z."/>
            <person name="Liang H."/>
            <person name="Lovelace S."/>
            <person name="Lu Z."/>
            <person name="Mansfield J.H."/>
            <person name="McCulloch K.J."/>
            <person name="Mathew T."/>
            <person name="Morton B."/>
            <person name="Muzny D.M."/>
            <person name="Neunemann D."/>
            <person name="Ongeri F."/>
            <person name="Pauchet Y."/>
            <person name="Pu L.L."/>
            <person name="Pyrousis I."/>
            <person name="Rao X.J."/>
            <person name="Redding A."/>
            <person name="Roesel C."/>
            <person name="Sanchez-Gracia A."/>
            <person name="Schaack S."/>
            <person name="Shukla A."/>
            <person name="Tetreau G."/>
            <person name="Wang Y."/>
            <person name="Xiong G.H."/>
            <person name="Traut W."/>
            <person name="Walsh T.K."/>
            <person name="Worley K.C."/>
            <person name="Wu D."/>
            <person name="Wu W."/>
            <person name="Wu Y.Q."/>
            <person name="Zhang X."/>
            <person name="Zou Z."/>
            <person name="Zucker H."/>
            <person name="Briscoe A.D."/>
            <person name="Burmester T."/>
            <person name="Clem R.J."/>
            <person name="Feyereisen R."/>
            <person name="Grimmelikhuijzen C.J.P."/>
            <person name="Hamodrakas S.J."/>
            <person name="Hansson B.S."/>
            <person name="Huguet E."/>
            <person name="Jermiin L.S."/>
            <person name="Lan Q."/>
            <person name="Lehman H.K."/>
            <person name="Lorenzen M."/>
            <person name="Merzendorfer H."/>
            <person name="Michalopoulos I."/>
            <person name="Morton D.B."/>
            <person name="Muthukrishnan S."/>
            <person name="Oakeshott J.G."/>
            <person name="Palmer W."/>
            <person name="Park Y."/>
            <person name="Passarelli A.L."/>
            <person name="Rozas J."/>
            <person name="Schwartz L.M."/>
            <person name="Smith W."/>
            <person name="Southgate A."/>
            <person name="Vilcinskas A."/>
            <person name="Vogt R."/>
            <person name="Wang P."/>
            <person name="Werren J."/>
            <person name="Yu X.Q."/>
            <person name="Zhou J.J."/>
            <person name="Brown S.J."/>
            <person name="Scherer S.E."/>
            <person name="Richards S."/>
            <person name="Blissard G.W."/>
        </authorList>
    </citation>
    <scope>NUCLEOTIDE SEQUENCE</scope>
</reference>
<accession>A0A922CVI8</accession>
<organism evidence="1 2">
    <name type="scientific">Manduca sexta</name>
    <name type="common">Tobacco hawkmoth</name>
    <name type="synonym">Tobacco hornworm</name>
    <dbReference type="NCBI Taxonomy" id="7130"/>
    <lineage>
        <taxon>Eukaryota</taxon>
        <taxon>Metazoa</taxon>
        <taxon>Ecdysozoa</taxon>
        <taxon>Arthropoda</taxon>
        <taxon>Hexapoda</taxon>
        <taxon>Insecta</taxon>
        <taxon>Pterygota</taxon>
        <taxon>Neoptera</taxon>
        <taxon>Endopterygota</taxon>
        <taxon>Lepidoptera</taxon>
        <taxon>Glossata</taxon>
        <taxon>Ditrysia</taxon>
        <taxon>Bombycoidea</taxon>
        <taxon>Sphingidae</taxon>
        <taxon>Sphinginae</taxon>
        <taxon>Sphingini</taxon>
        <taxon>Manduca</taxon>
    </lineage>
</organism>